<evidence type="ECO:0000313" key="1">
    <source>
        <dbReference type="EMBL" id="ABT14492.1"/>
    </source>
</evidence>
<dbReference type="KEGG" id="vg:5659413"/>
<dbReference type="Proteomes" id="UP000202419">
    <property type="component" value="Segment"/>
</dbReference>
<name>A7IVW8_PBCVN</name>
<reference evidence="1 2" key="1">
    <citation type="journal article" date="2007" name="Virology">
        <title>Sequence and annotation of the 369-kb NY-2A and the 345-kb AR158 viruses that infect Chlorella NC64A.</title>
        <authorList>
            <person name="Fitzgerald L.A."/>
            <person name="Graves M.V."/>
            <person name="Li X."/>
            <person name="Feldblyum T."/>
            <person name="Nierman W.C."/>
            <person name="Van Etten J.L."/>
        </authorList>
    </citation>
    <scope>NUCLEOTIDE SEQUENCE [LARGE SCALE GENOMIC DNA]</scope>
    <source>
        <strain evidence="1 2">NY-2A</strain>
    </source>
</reference>
<organismHost>
    <name type="scientific">Chlorella</name>
    <dbReference type="NCBI Taxonomy" id="3071"/>
</organismHost>
<accession>A7IVW8</accession>
<dbReference type="GeneID" id="5659413"/>
<gene>
    <name evidence="1" type="primary">b093R</name>
    <name evidence="1" type="ORF">NY2A_b093R</name>
</gene>
<dbReference type="EMBL" id="DQ491002">
    <property type="protein sequence ID" value="ABT14492.1"/>
    <property type="molecule type" value="Genomic_DNA"/>
</dbReference>
<protein>
    <submittedName>
        <fullName evidence="1">Uncharacterized protein b093R</fullName>
    </submittedName>
</protein>
<sequence>MLNGSTSTNATRERTFSFTLSRRPVMNAQLDTPVRTPRANTLVHSEARERSVGICSLMSEMVSLVLT</sequence>
<proteinExistence type="predicted"/>
<dbReference type="RefSeq" id="YP_001497289.1">
    <property type="nucleotide sequence ID" value="NC_009898.1"/>
</dbReference>
<keyword evidence="2" id="KW-1185">Reference proteome</keyword>
<organism evidence="1 2">
    <name type="scientific">Paramecium bursaria Chlorella virus NY2A</name>
    <name type="common">PBCV-NY2A</name>
    <dbReference type="NCBI Taxonomy" id="46021"/>
    <lineage>
        <taxon>Viruses</taxon>
        <taxon>Varidnaviria</taxon>
        <taxon>Bamfordvirae</taxon>
        <taxon>Nucleocytoviricota</taxon>
        <taxon>Megaviricetes</taxon>
        <taxon>Algavirales</taxon>
        <taxon>Phycodnaviridae</taxon>
        <taxon>Chlorovirus</taxon>
        <taxon>Chlorovirus americanus</taxon>
    </lineage>
</organism>
<evidence type="ECO:0000313" key="2">
    <source>
        <dbReference type="Proteomes" id="UP000202419"/>
    </source>
</evidence>